<dbReference type="OrthoDB" id="618331at2759"/>
<name>A0A1E5UKS5_9POAL</name>
<feature type="region of interest" description="Disordered" evidence="1">
    <location>
        <begin position="118"/>
        <end position="137"/>
    </location>
</feature>
<protein>
    <submittedName>
        <fullName evidence="2">Uncharacterized protein</fullName>
    </submittedName>
</protein>
<sequence>MQIARLAADCGLRQDRHGIFFVSPGSDLQLLIPEDLWLIVLLQFEGKFTDEFAQTNRNEHETGIEAPGVTSSKKLKHAVASEKIHQGVISGTNNPDSQKCSSEHIKCDNGLVSHSINSSGDCKDGSNAFPSREENTISETRCPTDNWNPCQFALSNGLTILNNHSAPQDSLTYGDNDLNYIDWPGIDNFEDLDTLFRYSKLLACWLRSKVGKRYSSEDAIQAQKKTVNVQQRQSTASNNVGNRHTQTLTRRASYP</sequence>
<dbReference type="EMBL" id="LWDX02073208">
    <property type="protein sequence ID" value="OEL13479.1"/>
    <property type="molecule type" value="Genomic_DNA"/>
</dbReference>
<feature type="non-terminal residue" evidence="2">
    <location>
        <position position="255"/>
    </location>
</feature>
<comment type="caution">
    <text evidence="2">The sequence shown here is derived from an EMBL/GenBank/DDBJ whole genome shotgun (WGS) entry which is preliminary data.</text>
</comment>
<dbReference type="STRING" id="888268.A0A1E5UKS5"/>
<evidence type="ECO:0000313" key="3">
    <source>
        <dbReference type="Proteomes" id="UP000095767"/>
    </source>
</evidence>
<proteinExistence type="predicted"/>
<organism evidence="2 3">
    <name type="scientific">Dichanthelium oligosanthes</name>
    <dbReference type="NCBI Taxonomy" id="888268"/>
    <lineage>
        <taxon>Eukaryota</taxon>
        <taxon>Viridiplantae</taxon>
        <taxon>Streptophyta</taxon>
        <taxon>Embryophyta</taxon>
        <taxon>Tracheophyta</taxon>
        <taxon>Spermatophyta</taxon>
        <taxon>Magnoliopsida</taxon>
        <taxon>Liliopsida</taxon>
        <taxon>Poales</taxon>
        <taxon>Poaceae</taxon>
        <taxon>PACMAD clade</taxon>
        <taxon>Panicoideae</taxon>
        <taxon>Panicodae</taxon>
        <taxon>Paniceae</taxon>
        <taxon>Dichantheliinae</taxon>
        <taxon>Dichanthelium</taxon>
    </lineage>
</organism>
<feature type="region of interest" description="Disordered" evidence="1">
    <location>
        <begin position="225"/>
        <end position="255"/>
    </location>
</feature>
<reference evidence="2 3" key="1">
    <citation type="submission" date="2016-09" db="EMBL/GenBank/DDBJ databases">
        <title>The draft genome of Dichanthelium oligosanthes: A C3 panicoid grass species.</title>
        <authorList>
            <person name="Studer A.J."/>
            <person name="Schnable J.C."/>
            <person name="Brutnell T.P."/>
        </authorList>
    </citation>
    <scope>NUCLEOTIDE SEQUENCE [LARGE SCALE GENOMIC DNA]</scope>
    <source>
        <strain evidence="3">cv. Kellogg 1175</strain>
        <tissue evidence="2">Leaf</tissue>
    </source>
</reference>
<dbReference type="AlphaFoldDB" id="A0A1E5UKS5"/>
<dbReference type="Proteomes" id="UP000095767">
    <property type="component" value="Unassembled WGS sequence"/>
</dbReference>
<keyword evidence="3" id="KW-1185">Reference proteome</keyword>
<gene>
    <name evidence="2" type="ORF">BAE44_0025502</name>
</gene>
<evidence type="ECO:0000256" key="1">
    <source>
        <dbReference type="SAM" id="MobiDB-lite"/>
    </source>
</evidence>
<evidence type="ECO:0000313" key="2">
    <source>
        <dbReference type="EMBL" id="OEL13479.1"/>
    </source>
</evidence>
<accession>A0A1E5UKS5</accession>